<dbReference type="AlphaFoldDB" id="A0A0C9SMD8"/>
<proteinExistence type="predicted"/>
<dbReference type="Proteomes" id="UP000053647">
    <property type="component" value="Unassembled WGS sequence"/>
</dbReference>
<dbReference type="OrthoDB" id="2665273at2759"/>
<dbReference type="HOGENOM" id="CLU_2020747_0_0_1"/>
<feature type="compositionally biased region" description="Polar residues" evidence="1">
    <location>
        <begin position="1"/>
        <end position="19"/>
    </location>
</feature>
<keyword evidence="3" id="KW-1185">Reference proteome</keyword>
<evidence type="ECO:0000313" key="3">
    <source>
        <dbReference type="Proteomes" id="UP000053647"/>
    </source>
</evidence>
<accession>A0A0C9SMD8</accession>
<evidence type="ECO:0000313" key="2">
    <source>
        <dbReference type="EMBL" id="KIJ05999.1"/>
    </source>
</evidence>
<feature type="region of interest" description="Disordered" evidence="1">
    <location>
        <begin position="1"/>
        <end position="25"/>
    </location>
</feature>
<protein>
    <submittedName>
        <fullName evidence="2">Unplaced genomic scaffold PAXINscaffold_1257, whole genome shotgun sequence</fullName>
    </submittedName>
</protein>
<dbReference type="EMBL" id="KN820579">
    <property type="protein sequence ID" value="KIJ05999.1"/>
    <property type="molecule type" value="Genomic_DNA"/>
</dbReference>
<sequence>MLAISTPTPSVSPTANSSEFAGLAHDSPPEFLRTLPAGDQSEFDALLAHLDDLHTSIDWRRHSSPVDFANLSIRAPDQRTSTIIDPSTEPFFIDTGASVHISNKASDFYSLRAIPPRVVNGVG</sequence>
<reference evidence="3" key="2">
    <citation type="submission" date="2015-01" db="EMBL/GenBank/DDBJ databases">
        <title>Evolutionary Origins and Diversification of the Mycorrhizal Mutualists.</title>
        <authorList>
            <consortium name="DOE Joint Genome Institute"/>
            <consortium name="Mycorrhizal Genomics Consortium"/>
            <person name="Kohler A."/>
            <person name="Kuo A."/>
            <person name="Nagy L.G."/>
            <person name="Floudas D."/>
            <person name="Copeland A."/>
            <person name="Barry K.W."/>
            <person name="Cichocki N."/>
            <person name="Veneault-Fourrey C."/>
            <person name="LaButti K."/>
            <person name="Lindquist E.A."/>
            <person name="Lipzen A."/>
            <person name="Lundell T."/>
            <person name="Morin E."/>
            <person name="Murat C."/>
            <person name="Riley R."/>
            <person name="Ohm R."/>
            <person name="Sun H."/>
            <person name="Tunlid A."/>
            <person name="Henrissat B."/>
            <person name="Grigoriev I.V."/>
            <person name="Hibbett D.S."/>
            <person name="Martin F."/>
        </authorList>
    </citation>
    <scope>NUCLEOTIDE SEQUENCE [LARGE SCALE GENOMIC DNA]</scope>
    <source>
        <strain evidence="3">ATCC 200175</strain>
    </source>
</reference>
<feature type="non-terminal residue" evidence="2">
    <location>
        <position position="123"/>
    </location>
</feature>
<name>A0A0C9SMD8_PAXIN</name>
<organism evidence="2 3">
    <name type="scientific">Paxillus involutus ATCC 200175</name>
    <dbReference type="NCBI Taxonomy" id="664439"/>
    <lineage>
        <taxon>Eukaryota</taxon>
        <taxon>Fungi</taxon>
        <taxon>Dikarya</taxon>
        <taxon>Basidiomycota</taxon>
        <taxon>Agaricomycotina</taxon>
        <taxon>Agaricomycetes</taxon>
        <taxon>Agaricomycetidae</taxon>
        <taxon>Boletales</taxon>
        <taxon>Paxilineae</taxon>
        <taxon>Paxillaceae</taxon>
        <taxon>Paxillus</taxon>
    </lineage>
</organism>
<gene>
    <name evidence="2" type="ORF">PAXINDRAFT_20782</name>
</gene>
<evidence type="ECO:0000256" key="1">
    <source>
        <dbReference type="SAM" id="MobiDB-lite"/>
    </source>
</evidence>
<reference evidence="2 3" key="1">
    <citation type="submission" date="2014-06" db="EMBL/GenBank/DDBJ databases">
        <authorList>
            <consortium name="DOE Joint Genome Institute"/>
            <person name="Kuo A."/>
            <person name="Kohler A."/>
            <person name="Nagy L.G."/>
            <person name="Floudas D."/>
            <person name="Copeland A."/>
            <person name="Barry K.W."/>
            <person name="Cichocki N."/>
            <person name="Veneault-Fourrey C."/>
            <person name="LaButti K."/>
            <person name="Lindquist E.A."/>
            <person name="Lipzen A."/>
            <person name="Lundell T."/>
            <person name="Morin E."/>
            <person name="Murat C."/>
            <person name="Sun H."/>
            <person name="Tunlid A."/>
            <person name="Henrissat B."/>
            <person name="Grigoriev I.V."/>
            <person name="Hibbett D.S."/>
            <person name="Martin F."/>
            <person name="Nordberg H.P."/>
            <person name="Cantor M.N."/>
            <person name="Hua S.X."/>
        </authorList>
    </citation>
    <scope>NUCLEOTIDE SEQUENCE [LARGE SCALE GENOMIC DNA]</scope>
    <source>
        <strain evidence="2 3">ATCC 200175</strain>
    </source>
</reference>